<feature type="chain" id="PRO_5040137962" evidence="2">
    <location>
        <begin position="23"/>
        <end position="655"/>
    </location>
</feature>
<protein>
    <submittedName>
        <fullName evidence="3">Uncharacterized protein</fullName>
    </submittedName>
</protein>
<name>A0A9N8ED99_9STRA</name>
<keyword evidence="2" id="KW-0732">Signal</keyword>
<evidence type="ECO:0000313" key="4">
    <source>
        <dbReference type="Proteomes" id="UP001153069"/>
    </source>
</evidence>
<gene>
    <name evidence="3" type="ORF">SEMRO_922_G220490.1</name>
</gene>
<feature type="signal peptide" evidence="2">
    <location>
        <begin position="1"/>
        <end position="22"/>
    </location>
</feature>
<evidence type="ECO:0000313" key="3">
    <source>
        <dbReference type="EMBL" id="CAB9518295.1"/>
    </source>
</evidence>
<sequence>MMPKAKCCLLSLLCVGLFLAHSSTCFVPISLQRSTRSISTWLPLSSSTKIEQGSTAADESPAVPEAMAAPSRGKVNEIDFCIAPADVSLSRSYAKSASAMLVTSATEDASPVLSLTRALNNASNRAVRRILLARAWPSAEALNKSFRQAALAEKEREAAMAAQEKQEGGGSKCPIPRPILNLLVRRRADKKYTGNTNEKAATSGTGGGAPSPRSRTDEEYVTDQLNAFRERYGNLPGYMFAEAYLESILSLATSGKESPRVKEVMESGIYDESYRRIVGVLRTVGASFEGKPFTGNSKIAPILKNQDISLSMLDKISLKKEASRNSQQQTGDNSSSSNKASKKDNADDDIKSDDLGGLLLSAKEPTMTRELNALSNIVQRALLFGGDQELLVLFETLVADRPRFVQRWYPNTGGVDDEAELDDEERPGMQFFNSLLKLLSECYNYGVVTTLDPPFALIESYANAYERLMATLVELGSGYVKPTPGDVLSMPIPRTAQEELGRFAVWESTFRQNSGAGSDISSYPEDLAGNWEVQDLIGSEIIGVSTVEFQAQGTVEVAPPLEGLRWRLDPGPTHLDTVTFQVLSDDKTILQYRGFVDRGARLESRFSKRPIKIRGSVEFQMRDTDVVILGEDYWKDMLPFNYRTGTTKFVMTKMP</sequence>
<dbReference type="OrthoDB" id="41313at2759"/>
<accession>A0A9N8ED99</accession>
<reference evidence="3" key="1">
    <citation type="submission" date="2020-06" db="EMBL/GenBank/DDBJ databases">
        <authorList>
            <consortium name="Plant Systems Biology data submission"/>
        </authorList>
    </citation>
    <scope>NUCLEOTIDE SEQUENCE</scope>
    <source>
        <strain evidence="3">D6</strain>
    </source>
</reference>
<feature type="region of interest" description="Disordered" evidence="1">
    <location>
        <begin position="191"/>
        <end position="218"/>
    </location>
</feature>
<dbReference type="AlphaFoldDB" id="A0A9N8ED99"/>
<evidence type="ECO:0000256" key="2">
    <source>
        <dbReference type="SAM" id="SignalP"/>
    </source>
</evidence>
<keyword evidence="4" id="KW-1185">Reference proteome</keyword>
<comment type="caution">
    <text evidence="3">The sequence shown here is derived from an EMBL/GenBank/DDBJ whole genome shotgun (WGS) entry which is preliminary data.</text>
</comment>
<proteinExistence type="predicted"/>
<evidence type="ECO:0000256" key="1">
    <source>
        <dbReference type="SAM" id="MobiDB-lite"/>
    </source>
</evidence>
<dbReference type="Proteomes" id="UP001153069">
    <property type="component" value="Unassembled WGS sequence"/>
</dbReference>
<organism evidence="3 4">
    <name type="scientific">Seminavis robusta</name>
    <dbReference type="NCBI Taxonomy" id="568900"/>
    <lineage>
        <taxon>Eukaryota</taxon>
        <taxon>Sar</taxon>
        <taxon>Stramenopiles</taxon>
        <taxon>Ochrophyta</taxon>
        <taxon>Bacillariophyta</taxon>
        <taxon>Bacillariophyceae</taxon>
        <taxon>Bacillariophycidae</taxon>
        <taxon>Naviculales</taxon>
        <taxon>Naviculaceae</taxon>
        <taxon>Seminavis</taxon>
    </lineage>
</organism>
<feature type="region of interest" description="Disordered" evidence="1">
    <location>
        <begin position="321"/>
        <end position="349"/>
    </location>
</feature>
<dbReference type="EMBL" id="CAICTM010000920">
    <property type="protein sequence ID" value="CAB9518295.1"/>
    <property type="molecule type" value="Genomic_DNA"/>
</dbReference>